<feature type="transmembrane region" description="Helical" evidence="1">
    <location>
        <begin position="247"/>
        <end position="270"/>
    </location>
</feature>
<feature type="transmembrane region" description="Helical" evidence="1">
    <location>
        <begin position="15"/>
        <end position="40"/>
    </location>
</feature>
<evidence type="ECO:0000313" key="2">
    <source>
        <dbReference type="EMBL" id="SCZ76614.1"/>
    </source>
</evidence>
<reference evidence="2 3" key="1">
    <citation type="submission" date="2016-10" db="EMBL/GenBank/DDBJ databases">
        <authorList>
            <person name="de Groot N.N."/>
        </authorList>
    </citation>
    <scope>NUCLEOTIDE SEQUENCE [LARGE SCALE GENOMIC DNA]</scope>
    <source>
        <strain evidence="2 3">DSM 2784</strain>
    </source>
</reference>
<dbReference type="OrthoDB" id="1950201at2"/>
<keyword evidence="1" id="KW-1133">Transmembrane helix</keyword>
<proteinExistence type="predicted"/>
<protein>
    <submittedName>
        <fullName evidence="2">Uncharacterized conserved protein YybS, DUF2232 family</fullName>
    </submittedName>
</protein>
<organism evidence="2 3">
    <name type="scientific">Acidaminobacter hydrogenoformans DSM 2784</name>
    <dbReference type="NCBI Taxonomy" id="1120920"/>
    <lineage>
        <taxon>Bacteria</taxon>
        <taxon>Bacillati</taxon>
        <taxon>Bacillota</taxon>
        <taxon>Clostridia</taxon>
        <taxon>Peptostreptococcales</taxon>
        <taxon>Acidaminobacteraceae</taxon>
        <taxon>Acidaminobacter</taxon>
    </lineage>
</organism>
<dbReference type="Proteomes" id="UP000199208">
    <property type="component" value="Unassembled WGS sequence"/>
</dbReference>
<keyword evidence="1" id="KW-0472">Membrane</keyword>
<feature type="transmembrane region" description="Helical" evidence="1">
    <location>
        <begin position="52"/>
        <end position="70"/>
    </location>
</feature>
<feature type="transmembrane region" description="Helical" evidence="1">
    <location>
        <begin position="76"/>
        <end position="94"/>
    </location>
</feature>
<feature type="transmembrane region" description="Helical" evidence="1">
    <location>
        <begin position="221"/>
        <end position="241"/>
    </location>
</feature>
<dbReference type="Gene3D" id="1.10.1760.20">
    <property type="match status" value="1"/>
</dbReference>
<evidence type="ECO:0000313" key="3">
    <source>
        <dbReference type="Proteomes" id="UP000199208"/>
    </source>
</evidence>
<dbReference type="Pfam" id="PF09991">
    <property type="entry name" value="DUF2232"/>
    <property type="match status" value="1"/>
</dbReference>
<sequence length="320" mass="35339">MIPRSRTRSMTETAIVAAIGAIATIMGYYVPFLNIFLIFTAIPFAIITLRSGISYGVAGAFIASIIVAMATNPISALITLISSGVNGIFLGVVVQKKLKAWPAIVVTTLATLFSLYLSYYVVLPITGVDLNLQMDMMIEEMKVTMEAMQDSMNADAQATAESTQMLENYTRNMKLLIPSAIVMSALASAAANYMLFRVILKRMGVALPDMKPFREFRLPGSVFFGMLIMIVLSYLAGYFGLIQSEALLANIYMVFSMAFVLQGVAVIVYFFKHIPGQKLLKWLLVVMLAFTGGTIYLALLGMSDVMLNFRKRYESRSMMR</sequence>
<dbReference type="InterPro" id="IPR018710">
    <property type="entry name" value="DUF2232"/>
</dbReference>
<dbReference type="EMBL" id="FMWL01000001">
    <property type="protein sequence ID" value="SCZ76614.1"/>
    <property type="molecule type" value="Genomic_DNA"/>
</dbReference>
<feature type="transmembrane region" description="Helical" evidence="1">
    <location>
        <begin position="101"/>
        <end position="122"/>
    </location>
</feature>
<feature type="transmembrane region" description="Helical" evidence="1">
    <location>
        <begin position="175"/>
        <end position="200"/>
    </location>
</feature>
<dbReference type="PANTHER" id="PTHR41324:SF1">
    <property type="entry name" value="DUF2232 DOMAIN-CONTAINING PROTEIN"/>
    <property type="match status" value="1"/>
</dbReference>
<gene>
    <name evidence="2" type="ORF">SAMN03080599_00331</name>
</gene>
<dbReference type="STRING" id="1120920.SAMN03080599_00331"/>
<accession>A0A1G5RRE5</accession>
<keyword evidence="3" id="KW-1185">Reference proteome</keyword>
<dbReference type="PANTHER" id="PTHR41324">
    <property type="entry name" value="MEMBRANE PROTEIN-RELATED"/>
    <property type="match status" value="1"/>
</dbReference>
<name>A0A1G5RRE5_9FIRM</name>
<dbReference type="RefSeq" id="WP_092589138.1">
    <property type="nucleotide sequence ID" value="NZ_FMWL01000001.1"/>
</dbReference>
<feature type="transmembrane region" description="Helical" evidence="1">
    <location>
        <begin position="282"/>
        <end position="302"/>
    </location>
</feature>
<evidence type="ECO:0000256" key="1">
    <source>
        <dbReference type="SAM" id="Phobius"/>
    </source>
</evidence>
<keyword evidence="1" id="KW-0812">Transmembrane</keyword>
<dbReference type="AlphaFoldDB" id="A0A1G5RRE5"/>